<sequence>MKIPVIAVMKVLAALVALGLAVPGGAGFVLAQIPNYMLPDKKEKPKETKPPGALEPGPQGTSKHGWGAVQKSPGGKGSQDLGWPRPKPLGHDTPSKPKNPAKLVPQETKTPKSPPQPKTPKSTPEMDFSAPDPAKTPLMPAAPSGTGFTTKE</sequence>
<accession>A0A7V4G7P1</accession>
<reference evidence="2" key="1">
    <citation type="journal article" date="2020" name="mSystems">
        <title>Genome- and Community-Level Interaction Insights into Carbon Utilization and Element Cycling Functions of Hydrothermarchaeota in Hydrothermal Sediment.</title>
        <authorList>
            <person name="Zhou Z."/>
            <person name="Liu Y."/>
            <person name="Xu W."/>
            <person name="Pan J."/>
            <person name="Luo Z.H."/>
            <person name="Li M."/>
        </authorList>
    </citation>
    <scope>NUCLEOTIDE SEQUENCE [LARGE SCALE GENOMIC DNA]</scope>
    <source>
        <strain evidence="2">SpSt-548</strain>
    </source>
</reference>
<name>A0A7V4G7P1_9BACT</name>
<comment type="caution">
    <text evidence="2">The sequence shown here is derived from an EMBL/GenBank/DDBJ whole genome shotgun (WGS) entry which is preliminary data.</text>
</comment>
<proteinExistence type="predicted"/>
<feature type="compositionally biased region" description="Basic and acidic residues" evidence="1">
    <location>
        <begin position="40"/>
        <end position="49"/>
    </location>
</feature>
<gene>
    <name evidence="2" type="ORF">ENT08_04100</name>
</gene>
<protein>
    <submittedName>
        <fullName evidence="2">Uncharacterized protein</fullName>
    </submittedName>
</protein>
<feature type="region of interest" description="Disordered" evidence="1">
    <location>
        <begin position="40"/>
        <end position="152"/>
    </location>
</feature>
<evidence type="ECO:0000256" key="1">
    <source>
        <dbReference type="SAM" id="MobiDB-lite"/>
    </source>
</evidence>
<evidence type="ECO:0000313" key="2">
    <source>
        <dbReference type="EMBL" id="HGS04908.1"/>
    </source>
</evidence>
<dbReference type="EMBL" id="DSXI01000233">
    <property type="protein sequence ID" value="HGS04908.1"/>
    <property type="molecule type" value="Genomic_DNA"/>
</dbReference>
<organism evidence="2">
    <name type="scientific">Desulfobacca acetoxidans</name>
    <dbReference type="NCBI Taxonomy" id="60893"/>
    <lineage>
        <taxon>Bacteria</taxon>
        <taxon>Pseudomonadati</taxon>
        <taxon>Thermodesulfobacteriota</taxon>
        <taxon>Desulfobaccia</taxon>
        <taxon>Desulfobaccales</taxon>
        <taxon>Desulfobaccaceae</taxon>
        <taxon>Desulfobacca</taxon>
    </lineage>
</organism>
<dbReference type="AlphaFoldDB" id="A0A7V4G7P1"/>